<reference evidence="1 3" key="1">
    <citation type="submission" date="2020-07" db="EMBL/GenBank/DDBJ databases">
        <authorList>
            <person name="Teixeira M."/>
        </authorList>
    </citation>
    <scope>NUCLEOTIDE SEQUENCE</scope>
    <source>
        <strain evidence="2">3</strain>
        <strain evidence="1">Xanthomonas arboricola pv. juglandis CPBF 427</strain>
    </source>
</reference>
<dbReference type="EMBL" id="LR824643">
    <property type="protein sequence ID" value="CAD0342020.1"/>
    <property type="molecule type" value="Genomic_DNA"/>
</dbReference>
<dbReference type="Proteomes" id="UP000514411">
    <property type="component" value="Chromosome"/>
</dbReference>
<protein>
    <submittedName>
        <fullName evidence="1">Uncharacterized protein</fullName>
    </submittedName>
</protein>
<dbReference type="EMBL" id="LR861807">
    <property type="protein sequence ID" value="CAD1796940.1"/>
    <property type="molecule type" value="Genomic_DNA"/>
</dbReference>
<accession>A0A2N7V872</accession>
<gene>
    <name evidence="2" type="ORF">XSP_003776</name>
    <name evidence="1" type="ORF">XSP_003806</name>
</gene>
<evidence type="ECO:0000313" key="3">
    <source>
        <dbReference type="Proteomes" id="UP000514411"/>
    </source>
</evidence>
<name>A0A2N7V872_XANCJ</name>
<dbReference type="RefSeq" id="WP_047124591.1">
    <property type="nucleotide sequence ID" value="NZ_CP168206.1"/>
</dbReference>
<organism evidence="1">
    <name type="scientific">Xanthomonas campestris pv. juglandis</name>
    <name type="common">Xanthomonas arboricola pv. juglandis</name>
    <dbReference type="NCBI Taxonomy" id="195709"/>
    <lineage>
        <taxon>Bacteria</taxon>
        <taxon>Pseudomonadati</taxon>
        <taxon>Pseudomonadota</taxon>
        <taxon>Gammaproteobacteria</taxon>
        <taxon>Lysobacterales</taxon>
        <taxon>Lysobacteraceae</taxon>
        <taxon>Xanthomonas</taxon>
    </lineage>
</organism>
<evidence type="ECO:0000313" key="2">
    <source>
        <dbReference type="EMBL" id="CAD1796940.1"/>
    </source>
</evidence>
<evidence type="ECO:0000313" key="1">
    <source>
        <dbReference type="EMBL" id="CAD0342020.1"/>
    </source>
</evidence>
<dbReference type="AlphaFoldDB" id="A0A2N7V872"/>
<proteinExistence type="predicted"/>
<dbReference type="OrthoDB" id="6905236at2"/>
<sequence>MGLLTERTNWVLFLASNGEPEDRHIRDLAFGVFCLEISRISPSDISIYIDGSNRSLISQIFSSGTGNNYLIKKSADFFVDLGKNTHTNMVLFVTGHGSIEGLDAPSPITPSPLLQAIRSAPGLSKAVLYLGQCVAGIFNYVGAGTKVAKEPGADVIIIGATNLHSSISAPTTENIHSGPTPWVANLFLLHVFKWISAPMDVDGDGAMTVMDSYKYAGVMSNNANKDIKVVSFVTSMDLHQKWLNAKATFAANPTLANSLAYQAATDLHQSNLDVRYTHQECWILNAIPAQKLEF</sequence>